<dbReference type="PROSITE" id="PS50885">
    <property type="entry name" value="HAMP"/>
    <property type="match status" value="1"/>
</dbReference>
<gene>
    <name evidence="5" type="ORF">NB063_12220</name>
</gene>
<dbReference type="InterPro" id="IPR001932">
    <property type="entry name" value="PPM-type_phosphatase-like_dom"/>
</dbReference>
<dbReference type="InterPro" id="IPR052016">
    <property type="entry name" value="Bact_Sigma-Reg"/>
</dbReference>
<evidence type="ECO:0000313" key="5">
    <source>
        <dbReference type="EMBL" id="MCM2371369.1"/>
    </source>
</evidence>
<evidence type="ECO:0000256" key="2">
    <source>
        <dbReference type="SAM" id="Coils"/>
    </source>
</evidence>
<sequence>MTESLQNRPKKSYTTLNLLLLAVNIPLVLLVGLLMVTDYRREMRQATDARRMTLSDEASLIGEALLKLSDPEDEAAIAAFLQSTCSPSAATNSAVCWIHITWNGRQLHTHTTPGTSNPSEYPNQDAIVGRFSTDQLDVQIIELAADIKRSVRGKILMHVSWLFAFASLAALILDVVLVRLIATPTKRLAASVNRVGSQRFDLRAESFRSHELNELSSAIADMAASLHRVEANRAVAMKRAEQIQRNLLPKETSVPGLEIVPHYQPAEEVAGDIYGVLELRDGSWLIYVADLVGHGVPAAMSASILKMIIDSAVLDCTDPGVLLEQVNEKIPRYLAEDGFATAVMLRWQVDSHQLTVASAGHEPLLLVRGETLESIGATGLPLGIDTSLDWTTETIRLEPGDRLFLLTDGISEAANDSDEMFGRERIEAAIRNNQEAPIEETVTHLIQQVTDHVGSQPAQDDITLLAIQCHVGD</sequence>
<dbReference type="InterPro" id="IPR036457">
    <property type="entry name" value="PPM-type-like_dom_sf"/>
</dbReference>
<dbReference type="PANTHER" id="PTHR43156">
    <property type="entry name" value="STAGE II SPORULATION PROTEIN E-RELATED"/>
    <property type="match status" value="1"/>
</dbReference>
<proteinExistence type="predicted"/>
<dbReference type="Pfam" id="PF00672">
    <property type="entry name" value="HAMP"/>
    <property type="match status" value="1"/>
</dbReference>
<name>A0ABT0U390_9BACT</name>
<dbReference type="Gene3D" id="6.10.340.10">
    <property type="match status" value="1"/>
</dbReference>
<keyword evidence="2" id="KW-0175">Coiled coil</keyword>
<dbReference type="Gene3D" id="3.60.40.10">
    <property type="entry name" value="PPM-type phosphatase domain"/>
    <property type="match status" value="1"/>
</dbReference>
<keyword evidence="6" id="KW-1185">Reference proteome</keyword>
<dbReference type="RefSeq" id="WP_250929004.1">
    <property type="nucleotide sequence ID" value="NZ_JAMQBK010000031.1"/>
</dbReference>
<keyword evidence="3" id="KW-0812">Transmembrane</keyword>
<keyword evidence="3" id="KW-0472">Membrane</keyword>
<feature type="transmembrane region" description="Helical" evidence="3">
    <location>
        <begin position="16"/>
        <end position="36"/>
    </location>
</feature>
<evidence type="ECO:0000256" key="3">
    <source>
        <dbReference type="SAM" id="Phobius"/>
    </source>
</evidence>
<evidence type="ECO:0000259" key="4">
    <source>
        <dbReference type="PROSITE" id="PS50885"/>
    </source>
</evidence>
<feature type="domain" description="HAMP" evidence="4">
    <location>
        <begin position="179"/>
        <end position="231"/>
    </location>
</feature>
<evidence type="ECO:0000256" key="1">
    <source>
        <dbReference type="ARBA" id="ARBA00022801"/>
    </source>
</evidence>
<dbReference type="InterPro" id="IPR003660">
    <property type="entry name" value="HAMP_dom"/>
</dbReference>
<protein>
    <submittedName>
        <fullName evidence="5">SpoIIE family protein phosphatase</fullName>
    </submittedName>
</protein>
<reference evidence="5 6" key="1">
    <citation type="journal article" date="2022" name="Syst. Appl. Microbiol.">
        <title>Rhodopirellula aestuarii sp. nov., a novel member of the genus Rhodopirellula isolated from brackish sediments collected in the Tagus River estuary, Portugal.</title>
        <authorList>
            <person name="Vitorino I.R."/>
            <person name="Klimek D."/>
            <person name="Calusinska M."/>
            <person name="Lobo-da-Cunha A."/>
            <person name="Vasconcelos V."/>
            <person name="Lage O.M."/>
        </authorList>
    </citation>
    <scope>NUCLEOTIDE SEQUENCE [LARGE SCALE GENOMIC DNA]</scope>
    <source>
        <strain evidence="5 6">ICT_H3.1</strain>
    </source>
</reference>
<dbReference type="SMART" id="SM00304">
    <property type="entry name" value="HAMP"/>
    <property type="match status" value="1"/>
</dbReference>
<dbReference type="SMART" id="SM00331">
    <property type="entry name" value="PP2C_SIG"/>
    <property type="match status" value="1"/>
</dbReference>
<dbReference type="SUPFAM" id="SSF81606">
    <property type="entry name" value="PP2C-like"/>
    <property type="match status" value="1"/>
</dbReference>
<organism evidence="5 6">
    <name type="scientific">Aporhodopirellula aestuarii</name>
    <dbReference type="NCBI Taxonomy" id="2950107"/>
    <lineage>
        <taxon>Bacteria</taxon>
        <taxon>Pseudomonadati</taxon>
        <taxon>Planctomycetota</taxon>
        <taxon>Planctomycetia</taxon>
        <taxon>Pirellulales</taxon>
        <taxon>Pirellulaceae</taxon>
        <taxon>Aporhodopirellula</taxon>
    </lineage>
</organism>
<dbReference type="EMBL" id="JAMQBK010000031">
    <property type="protein sequence ID" value="MCM2371369.1"/>
    <property type="molecule type" value="Genomic_DNA"/>
</dbReference>
<dbReference type="Pfam" id="PF07228">
    <property type="entry name" value="SpoIIE"/>
    <property type="match status" value="1"/>
</dbReference>
<keyword evidence="3" id="KW-1133">Transmembrane helix</keyword>
<keyword evidence="1" id="KW-0378">Hydrolase</keyword>
<dbReference type="PANTHER" id="PTHR43156:SF2">
    <property type="entry name" value="STAGE II SPORULATION PROTEIN E"/>
    <property type="match status" value="1"/>
</dbReference>
<evidence type="ECO:0000313" key="6">
    <source>
        <dbReference type="Proteomes" id="UP001202961"/>
    </source>
</evidence>
<accession>A0ABT0U390</accession>
<feature type="transmembrane region" description="Helical" evidence="3">
    <location>
        <begin position="159"/>
        <end position="182"/>
    </location>
</feature>
<comment type="caution">
    <text evidence="5">The sequence shown here is derived from an EMBL/GenBank/DDBJ whole genome shotgun (WGS) entry which is preliminary data.</text>
</comment>
<dbReference type="Proteomes" id="UP001202961">
    <property type="component" value="Unassembled WGS sequence"/>
</dbReference>
<feature type="coiled-coil region" evidence="2">
    <location>
        <begin position="212"/>
        <end position="246"/>
    </location>
</feature>